<dbReference type="EnsemblMetazoa" id="XM_030974578">
    <property type="protein sequence ID" value="XP_030830438"/>
    <property type="gene ID" value="LOC576141"/>
</dbReference>
<keyword evidence="4" id="KW-1185">Reference proteome</keyword>
<dbReference type="OMA" id="HCHDINT"/>
<accession>A0A7M7N2Z7</accession>
<feature type="region of interest" description="Disordered" evidence="1">
    <location>
        <begin position="768"/>
        <end position="853"/>
    </location>
</feature>
<dbReference type="GeneID" id="576141"/>
<feature type="compositionally biased region" description="Basic and acidic residues" evidence="1">
    <location>
        <begin position="578"/>
        <end position="594"/>
    </location>
</feature>
<feature type="compositionally biased region" description="Acidic residues" evidence="1">
    <location>
        <begin position="1751"/>
        <end position="1762"/>
    </location>
</feature>
<feature type="region of interest" description="Disordered" evidence="1">
    <location>
        <begin position="311"/>
        <end position="420"/>
    </location>
</feature>
<reference evidence="3" key="2">
    <citation type="submission" date="2021-01" db="UniProtKB">
        <authorList>
            <consortium name="EnsemblMetazoa"/>
        </authorList>
    </citation>
    <scope>IDENTIFICATION</scope>
</reference>
<feature type="signal peptide" evidence="2">
    <location>
        <begin position="1"/>
        <end position="23"/>
    </location>
</feature>
<feature type="compositionally biased region" description="Basic and acidic residues" evidence="1">
    <location>
        <begin position="974"/>
        <end position="990"/>
    </location>
</feature>
<feature type="compositionally biased region" description="Acidic residues" evidence="1">
    <location>
        <begin position="1699"/>
        <end position="1710"/>
    </location>
</feature>
<feature type="region of interest" description="Disordered" evidence="1">
    <location>
        <begin position="962"/>
        <end position="1103"/>
    </location>
</feature>
<evidence type="ECO:0000313" key="4">
    <source>
        <dbReference type="Proteomes" id="UP000007110"/>
    </source>
</evidence>
<organism evidence="3 4">
    <name type="scientific">Strongylocentrotus purpuratus</name>
    <name type="common">Purple sea urchin</name>
    <dbReference type="NCBI Taxonomy" id="7668"/>
    <lineage>
        <taxon>Eukaryota</taxon>
        <taxon>Metazoa</taxon>
        <taxon>Echinodermata</taxon>
        <taxon>Eleutherozoa</taxon>
        <taxon>Echinozoa</taxon>
        <taxon>Echinoidea</taxon>
        <taxon>Euechinoidea</taxon>
        <taxon>Echinacea</taxon>
        <taxon>Camarodonta</taxon>
        <taxon>Echinidea</taxon>
        <taxon>Strongylocentrotidae</taxon>
        <taxon>Strongylocentrotus</taxon>
    </lineage>
</organism>
<keyword evidence="2" id="KW-0732">Signal</keyword>
<feature type="compositionally biased region" description="Basic residues" evidence="1">
    <location>
        <begin position="991"/>
        <end position="1002"/>
    </location>
</feature>
<feature type="compositionally biased region" description="Acidic residues" evidence="1">
    <location>
        <begin position="1650"/>
        <end position="1659"/>
    </location>
</feature>
<feature type="compositionally biased region" description="Basic and acidic residues" evidence="1">
    <location>
        <begin position="1040"/>
        <end position="1075"/>
    </location>
</feature>
<feature type="compositionally biased region" description="Basic and acidic residues" evidence="1">
    <location>
        <begin position="1012"/>
        <end position="1028"/>
    </location>
</feature>
<feature type="compositionally biased region" description="Basic residues" evidence="1">
    <location>
        <begin position="1623"/>
        <end position="1633"/>
    </location>
</feature>
<dbReference type="OrthoDB" id="10579852at2759"/>
<feature type="region of interest" description="Disordered" evidence="1">
    <location>
        <begin position="549"/>
        <end position="637"/>
    </location>
</feature>
<feature type="compositionally biased region" description="Basic and acidic residues" evidence="1">
    <location>
        <begin position="1686"/>
        <end position="1698"/>
    </location>
</feature>
<feature type="compositionally biased region" description="Low complexity" evidence="1">
    <location>
        <begin position="173"/>
        <end position="183"/>
    </location>
</feature>
<dbReference type="KEGG" id="spu:576141"/>
<feature type="compositionally biased region" description="Basic residues" evidence="1">
    <location>
        <begin position="340"/>
        <end position="351"/>
    </location>
</feature>
<feature type="compositionally biased region" description="Basic residues" evidence="1">
    <location>
        <begin position="1076"/>
        <end position="1103"/>
    </location>
</feature>
<feature type="compositionally biased region" description="Basic and acidic residues" evidence="1">
    <location>
        <begin position="122"/>
        <end position="145"/>
    </location>
</feature>
<feature type="compositionally biased region" description="Basic and acidic residues" evidence="1">
    <location>
        <begin position="795"/>
        <end position="811"/>
    </location>
</feature>
<reference evidence="4" key="1">
    <citation type="submission" date="2015-02" db="EMBL/GenBank/DDBJ databases">
        <title>Genome sequencing for Strongylocentrotus purpuratus.</title>
        <authorList>
            <person name="Murali S."/>
            <person name="Liu Y."/>
            <person name="Vee V."/>
            <person name="English A."/>
            <person name="Wang M."/>
            <person name="Skinner E."/>
            <person name="Han Y."/>
            <person name="Muzny D.M."/>
            <person name="Worley K.C."/>
            <person name="Gibbs R.A."/>
        </authorList>
    </citation>
    <scope>NUCLEOTIDE SEQUENCE</scope>
</reference>
<feature type="compositionally biased region" description="Basic residues" evidence="1">
    <location>
        <begin position="1724"/>
        <end position="1744"/>
    </location>
</feature>
<sequence>MNTMNALAFGAVLLLAAVASTSGGGSTSQVADNKERFSYSGGGGLTGLNVKQGGFTQVSHSTKEKTVTTEKETRKSKSKKRKGGKVSTQETSKKETNGGKVKNQRGNTQETSRKRKGRGKNKGNEKTEVKQREGNRGRDGDGKGDRKGRKGSTETVINKERSGGRRRSKNKSGKGSTKGSSSKKSGRRDWKMSKCRSGRRQQVIEKLDENESLEYELTTSAESFTIQFCRKREKDCLEIVLSSSGESSIKLDGQDLGDPISDFFYKKGEKFSFTITYTSQSVVVRNSKSGLELVASVDGDELKGFRYCYGTANGGEGDSTFQIREREFSESEISSFEKRYRGKGGRKRGGKRERGNAQSPQERKRGGRKKGDKDSKSNELSGGKKSRGRDKGSKKDRSSKKSGRRDWKMSKCRSGRRQQVIEKLDENESLEYELTTSAESFTIQFCRKREKDCLEIVLSSSGESSIKLDGQDLGDPISDFFYKKGEKFSFTITYTSQRVVVRNSKSGLELVASVDGDELKGFRYCYGTANGGEGDSTFQIREREFSESEISSFEKRYRGKGGRKRGGKRERGNAQSPQERKRGGRKKGDKDSKSNELSGGKKSRGRDKGSKKDRSSKKSGRRDWKMSKCRSGRRQQVIEKLDENESLEYELTTSAESFTIQFCRKREKDCLEIVLSSSGESSIKLDGQDLGDPISDFFYKKGEKFSFTITYTSQRVVVRNSKSGLELVASVDGDELKGFRYCYGTANGGEGDSTFQIREREFSESEISSFEKRYRGKGGRKRGGKRERGNTQSPQERKRGGRKKGDKDSKSNELSGGKKSRGRDKGSKKDRSSKKSGRRDWKMSKCRSGRRQQVIEKLDENESLEYELTTSAESFTIQFCRKREKDCLEIVLSSSGESSIKLDGQDLGDPISDFFYKKGEKFSFTITYTSQRVVVRNSKSGLELVASVDGDELKGFRYCYGTANGGEGDSTFQIREREFSESEISSFEKRYRGKGGRKRGGKRERGNTQSPQERKRGGRKKGDKDSKSNELSGGKKSRGRGGEKRERGNTESPQERKRGDRKKGDKDSKSNEKNRGGRRGGSKKDSKSRKGGRNRGRGRWAHRRGKYYRWRTVKGAVKRTRAVSFDERRSAMSVFIKTKATRFVLEFCLSSGGKDCYTASLSSQRDSASFFEYGGQRTGDSQDGAFIRFKRRTRLYVSVSRTKLTIYNDKGDDLSVALPESSVIQDVYMSTSDGDWTKVRFRLRRSGRTLYSSTGPLARGAAFEDIGSKATSFSCLIRTVASAVTFEICFDSQGNDCYTIELSTQPKQTSRILYGGKLVSNEEIGIFITPSKESKIFFRIEKRQLEIWNKEPNNERQLIAKIRGKGRSFNSIWASTSDGEFTELQMVETEAVREFSSTTTLERTSIATQLQFPGQLVLSFALEADKVFMEFRRPDGKSYTIEMGTKAGQPSVIRSGGSNLVDPQDQPFLEFGNDIDPPNQLVIDVFESSVTVSTARGQKMVAPVAEAYLYNHFDIWTVGGGIALAVEEIEDEDSKDSLASKTEIEETEQEIESVEEELKGNNPGVQPVRKRKGKTSGKRRGKTGGRRRGKAKESKSDDDTEPENEPVEEAKGDSPSVQQERKRNGKKGGKRRGKTGDRRRGKAKESKSDDDTEPENEPVEEAKGDSPSVQQERKRNGKKGGKRRGKTGDRRRGKAKESSDDDTEPENEPVEEAKGDSPGIQQERKRKGKIGGKRRGKTGGRIRGKAKESQSDDDTEPENEPVEEAKGDSPSVQQERKRNGKKGGKRRGKTGDRRRGKAKESSDDDTEPVIEPVIQDTLEETKPVNSEVFEELKGNNPGVEVKRTRGDRIIDNQDIEDTTQESSLTPTQVPPTIETIRNTGSTDEPEVKEKVSQDVVEPVVKPFNEEPDKSATLETNVLGVAAFFDQTLDIDRLLQLQFDFSVTINTGFAILLTQGQILRGDYYSIGITEGNVYMVQRCNKETAECNRLFSRKIDPLGEGTGIFTLKIQKILNGNVDPDADGAYSYWFSLLYEGAVVGEQVEVQYPNTFYIRYIGCISYKYVATWNLFSVVSPGSTQRSSAIILRNAEETSSLEVNSFDREVVFSVKAQDFLIIRLYSVGDVVYTILVGDEGNNYVTGSSGTGDKSPDDASRRVEGGVLSLAGKQYYLSWRNGRMKFGETEEDSEAMMNWEIGEISVTKLEFIAAYDSLYLIHTYKYFYVFGDVLQATHDRIRATSLTFFTLRRERGVPYIHLKIKASGTVLIALAKDQELSESDMVLIKMSSRRITLSTCLGCETIYSVPIPKDQAALLDPSSFLEYQITCEGNSLKIFLTGQKEPLLDYGGIDRDAHYGYDGFGGTIGSNYHIKLNQGTIYREEHCLDVNTFLGGGTKLLKIVHSDQMIALFDAEKQLEAELAMEDTKTELRTTRGGEAVQISQSSSCIFHAPYTLVWMDFSGGAIRYGTYDEANRLRSDPCITYDLGDDQEVKYMSFGQQHSSWDVTHHVIEKRIVYKELVSHVQEP</sequence>
<feature type="compositionally biased region" description="Acidic residues" evidence="1">
    <location>
        <begin position="1545"/>
        <end position="1555"/>
    </location>
</feature>
<dbReference type="RefSeq" id="XP_030830438.1">
    <property type="nucleotide sequence ID" value="XM_030974578.1"/>
</dbReference>
<feature type="compositionally biased region" description="Basic residues" evidence="1">
    <location>
        <begin position="557"/>
        <end position="568"/>
    </location>
</feature>
<name>A0A7M7N2Z7_STRPU</name>
<protein>
    <submittedName>
        <fullName evidence="3">Uncharacterized protein</fullName>
    </submittedName>
</protein>
<feature type="compositionally biased region" description="Acidic residues" evidence="1">
    <location>
        <begin position="1598"/>
        <end position="1607"/>
    </location>
</feature>
<feature type="compositionally biased region" description="Basic and acidic residues" evidence="1">
    <location>
        <begin position="1634"/>
        <end position="1649"/>
    </location>
</feature>
<feature type="region of interest" description="Disordered" evidence="1">
    <location>
        <begin position="1859"/>
        <end position="1893"/>
    </location>
</feature>
<feature type="chain" id="PRO_5029865348" evidence="2">
    <location>
        <begin position="24"/>
        <end position="2519"/>
    </location>
</feature>
<proteinExistence type="predicted"/>
<feature type="compositionally biased region" description="Basic residues" evidence="1">
    <location>
        <begin position="1568"/>
        <end position="1590"/>
    </location>
</feature>
<dbReference type="Proteomes" id="UP000007110">
    <property type="component" value="Unassembled WGS sequence"/>
</dbReference>
<feature type="compositionally biased region" description="Basic and acidic residues" evidence="1">
    <location>
        <begin position="61"/>
        <end position="75"/>
    </location>
</feature>
<feature type="compositionally biased region" description="Basic residues" evidence="1">
    <location>
        <begin position="1778"/>
        <end position="1788"/>
    </location>
</feature>
<feature type="region of interest" description="Disordered" evidence="1">
    <location>
        <begin position="22"/>
        <end position="203"/>
    </location>
</feature>
<feature type="compositionally biased region" description="Basic and acidic residues" evidence="1">
    <location>
        <begin position="361"/>
        <end position="377"/>
    </location>
</feature>
<evidence type="ECO:0000313" key="3">
    <source>
        <dbReference type="EnsemblMetazoa" id="XP_030830438"/>
    </source>
</evidence>
<evidence type="ECO:0000256" key="1">
    <source>
        <dbReference type="SAM" id="MobiDB-lite"/>
    </source>
</evidence>
<feature type="compositionally biased region" description="Basic residues" evidence="1">
    <location>
        <begin position="774"/>
        <end position="785"/>
    </location>
</feature>
<feature type="compositionally biased region" description="Basic and acidic residues" evidence="1">
    <location>
        <begin position="1535"/>
        <end position="1544"/>
    </location>
</feature>
<feature type="compositionally biased region" description="Basic and acidic residues" evidence="1">
    <location>
        <begin position="323"/>
        <end position="339"/>
    </location>
</feature>
<feature type="compositionally biased region" description="Basic residues" evidence="1">
    <location>
        <begin position="1675"/>
        <end position="1685"/>
    </location>
</feature>
<dbReference type="InParanoid" id="A0A7M7N2Z7"/>
<feature type="region of interest" description="Disordered" evidence="1">
    <location>
        <begin position="1531"/>
        <end position="1831"/>
    </location>
</feature>
<feature type="compositionally biased region" description="Basic and acidic residues" evidence="1">
    <location>
        <begin position="1789"/>
        <end position="1801"/>
    </location>
</feature>
<evidence type="ECO:0000256" key="2">
    <source>
        <dbReference type="SAM" id="SignalP"/>
    </source>
</evidence>